<dbReference type="AlphaFoldDB" id="A0A225D707"/>
<sequence>MANRLLASIACGATTVLSQPDLEFDFVDYEVSPIRTTKSEFENGRQARNTGGIDALLANRVDRLPAVGELKANTDRNPFLGFIQSLTYAVELSTPAQRARLDRSYPGRFAWPDTGPVIDICLLLIRYPDDRPHSEFLDLVRQIVEKLAVPGSPFTSIVRRVTCFHTNMDTVDRAEFRVAFTLPAGITPPRL</sequence>
<organism evidence="1 2">
    <name type="scientific">Fimbriiglobus ruber</name>
    <dbReference type="NCBI Taxonomy" id="1908690"/>
    <lineage>
        <taxon>Bacteria</taxon>
        <taxon>Pseudomonadati</taxon>
        <taxon>Planctomycetota</taxon>
        <taxon>Planctomycetia</taxon>
        <taxon>Gemmatales</taxon>
        <taxon>Gemmataceae</taxon>
        <taxon>Fimbriiglobus</taxon>
    </lineage>
</organism>
<proteinExistence type="predicted"/>
<dbReference type="Proteomes" id="UP000214646">
    <property type="component" value="Unassembled WGS sequence"/>
</dbReference>
<evidence type="ECO:0000313" key="2">
    <source>
        <dbReference type="Proteomes" id="UP000214646"/>
    </source>
</evidence>
<accession>A0A225D707</accession>
<comment type="caution">
    <text evidence="1">The sequence shown here is derived from an EMBL/GenBank/DDBJ whole genome shotgun (WGS) entry which is preliminary data.</text>
</comment>
<protein>
    <submittedName>
        <fullName evidence="1">Uncharacterized protein</fullName>
    </submittedName>
</protein>
<evidence type="ECO:0000313" key="1">
    <source>
        <dbReference type="EMBL" id="OWK37380.1"/>
    </source>
</evidence>
<name>A0A225D707_9BACT</name>
<dbReference type="EMBL" id="NIDE01000014">
    <property type="protein sequence ID" value="OWK37380.1"/>
    <property type="molecule type" value="Genomic_DNA"/>
</dbReference>
<gene>
    <name evidence="1" type="ORF">FRUB_06500</name>
</gene>
<reference evidence="2" key="1">
    <citation type="submission" date="2017-06" db="EMBL/GenBank/DDBJ databases">
        <title>Genome analysis of Fimbriiglobus ruber SP5, the first member of the order Planctomycetales with confirmed chitinolytic capability.</title>
        <authorList>
            <person name="Ravin N.V."/>
            <person name="Rakitin A.L."/>
            <person name="Ivanova A.A."/>
            <person name="Beletsky A.V."/>
            <person name="Kulichevskaya I.S."/>
            <person name="Mardanov A.V."/>
            <person name="Dedysh S.N."/>
        </authorList>
    </citation>
    <scope>NUCLEOTIDE SEQUENCE [LARGE SCALE GENOMIC DNA]</scope>
    <source>
        <strain evidence="2">SP5</strain>
    </source>
</reference>
<keyword evidence="2" id="KW-1185">Reference proteome</keyword>